<dbReference type="Proteomes" id="UP001153069">
    <property type="component" value="Unassembled WGS sequence"/>
</dbReference>
<name>A0A9N8EJ96_9STRA</name>
<dbReference type="InterPro" id="IPR003719">
    <property type="entry name" value="Phenazine_PhzF-like"/>
</dbReference>
<reference evidence="1" key="1">
    <citation type="submission" date="2020-06" db="EMBL/GenBank/DDBJ databases">
        <authorList>
            <consortium name="Plant Systems Biology data submission"/>
        </authorList>
    </citation>
    <scope>NUCLEOTIDE SEQUENCE</scope>
    <source>
        <strain evidence="1">D6</strain>
    </source>
</reference>
<sequence length="376" mass="41821">MSSSLAYSRRALSTATSSTTRKVVERVRARVFCHSDSYSSSLSSEDGGGNPVTIFSSPETLSPKTQEKLAKECDWESVMVPHFSILNNNNNNSPPPLSFYMPSGEQVSFCAHAAMGAAMEICLQQQQHQQQQEDPPEEQHISFTVDSKEYWTSIYDLDIVALEMKNTQVYQQTPISQPSMLYRMLRDYCGLETADIATTPRSDVMTSEFETTSYNNHILCHGSIARPKTLVPLWSVDDLHKKATAPSTTSSNNFALACKALDDTTGLYLYAKSNEEDGAWHCRQFPRASGYAEDPATGIAAAALACHLYHHHEIELPVYKLYQGSAMGKPSLIVVDQLAVVEEKASDDDDKSFLQASFRLLGRVEMDERDTLEVDD</sequence>
<dbReference type="AlphaFoldDB" id="A0A9N8EJ96"/>
<evidence type="ECO:0000313" key="1">
    <source>
        <dbReference type="EMBL" id="CAB9522697.1"/>
    </source>
</evidence>
<organism evidence="1 2">
    <name type="scientific">Seminavis robusta</name>
    <dbReference type="NCBI Taxonomy" id="568900"/>
    <lineage>
        <taxon>Eukaryota</taxon>
        <taxon>Sar</taxon>
        <taxon>Stramenopiles</taxon>
        <taxon>Ochrophyta</taxon>
        <taxon>Bacillariophyta</taxon>
        <taxon>Bacillariophyceae</taxon>
        <taxon>Bacillariophycidae</taxon>
        <taxon>Naviculales</taxon>
        <taxon>Naviculaceae</taxon>
        <taxon>Seminavis</taxon>
    </lineage>
</organism>
<protein>
    <submittedName>
        <fullName evidence="1">Isomerase, phenazine biosynthesis phzc phzf domain</fullName>
    </submittedName>
</protein>
<dbReference type="SUPFAM" id="SSF54506">
    <property type="entry name" value="Diaminopimelate epimerase-like"/>
    <property type="match status" value="1"/>
</dbReference>
<gene>
    <name evidence="1" type="ORF">SEMRO_1331_G263530.1</name>
</gene>
<comment type="caution">
    <text evidence="1">The sequence shown here is derived from an EMBL/GenBank/DDBJ whole genome shotgun (WGS) entry which is preliminary data.</text>
</comment>
<dbReference type="EMBL" id="CAICTM010001329">
    <property type="protein sequence ID" value="CAB9522697.1"/>
    <property type="molecule type" value="Genomic_DNA"/>
</dbReference>
<keyword evidence="1" id="KW-0413">Isomerase</keyword>
<dbReference type="Gene3D" id="3.10.310.10">
    <property type="entry name" value="Diaminopimelate Epimerase, Chain A, domain 1"/>
    <property type="match status" value="2"/>
</dbReference>
<dbReference type="OrthoDB" id="75169at2759"/>
<evidence type="ECO:0000313" key="2">
    <source>
        <dbReference type="Proteomes" id="UP001153069"/>
    </source>
</evidence>
<dbReference type="Pfam" id="PF02567">
    <property type="entry name" value="PhzC-PhzF"/>
    <property type="match status" value="1"/>
</dbReference>
<proteinExistence type="predicted"/>
<keyword evidence="2" id="KW-1185">Reference proteome</keyword>
<dbReference type="GO" id="GO:0016853">
    <property type="term" value="F:isomerase activity"/>
    <property type="evidence" value="ECO:0007669"/>
    <property type="project" value="UniProtKB-KW"/>
</dbReference>
<accession>A0A9N8EJ96</accession>